<protein>
    <submittedName>
        <fullName evidence="2">Uncharacterized protein</fullName>
    </submittedName>
</protein>
<feature type="compositionally biased region" description="Acidic residues" evidence="1">
    <location>
        <begin position="185"/>
        <end position="197"/>
    </location>
</feature>
<dbReference type="EMBL" id="ML976664">
    <property type="protein sequence ID" value="KAF1977055.1"/>
    <property type="molecule type" value="Genomic_DNA"/>
</dbReference>
<keyword evidence="3" id="KW-1185">Reference proteome</keyword>
<accession>A0A6A5VJ80</accession>
<feature type="compositionally biased region" description="Basic and acidic residues" evidence="1">
    <location>
        <begin position="129"/>
        <end position="149"/>
    </location>
</feature>
<dbReference type="Proteomes" id="UP000800036">
    <property type="component" value="Unassembled WGS sequence"/>
</dbReference>
<organism evidence="2 3">
    <name type="scientific">Bimuria novae-zelandiae CBS 107.79</name>
    <dbReference type="NCBI Taxonomy" id="1447943"/>
    <lineage>
        <taxon>Eukaryota</taxon>
        <taxon>Fungi</taxon>
        <taxon>Dikarya</taxon>
        <taxon>Ascomycota</taxon>
        <taxon>Pezizomycotina</taxon>
        <taxon>Dothideomycetes</taxon>
        <taxon>Pleosporomycetidae</taxon>
        <taxon>Pleosporales</taxon>
        <taxon>Massarineae</taxon>
        <taxon>Didymosphaeriaceae</taxon>
        <taxon>Bimuria</taxon>
    </lineage>
</organism>
<name>A0A6A5VJ80_9PLEO</name>
<feature type="compositionally biased region" description="Polar residues" evidence="1">
    <location>
        <begin position="175"/>
        <end position="184"/>
    </location>
</feature>
<proteinExistence type="predicted"/>
<feature type="region of interest" description="Disordered" evidence="1">
    <location>
        <begin position="129"/>
        <end position="215"/>
    </location>
</feature>
<reference evidence="2" key="1">
    <citation type="journal article" date="2020" name="Stud. Mycol.">
        <title>101 Dothideomycetes genomes: a test case for predicting lifestyles and emergence of pathogens.</title>
        <authorList>
            <person name="Haridas S."/>
            <person name="Albert R."/>
            <person name="Binder M."/>
            <person name="Bloem J."/>
            <person name="Labutti K."/>
            <person name="Salamov A."/>
            <person name="Andreopoulos B."/>
            <person name="Baker S."/>
            <person name="Barry K."/>
            <person name="Bills G."/>
            <person name="Bluhm B."/>
            <person name="Cannon C."/>
            <person name="Castanera R."/>
            <person name="Culley D."/>
            <person name="Daum C."/>
            <person name="Ezra D."/>
            <person name="Gonzalez J."/>
            <person name="Henrissat B."/>
            <person name="Kuo A."/>
            <person name="Liang C."/>
            <person name="Lipzen A."/>
            <person name="Lutzoni F."/>
            <person name="Magnuson J."/>
            <person name="Mondo S."/>
            <person name="Nolan M."/>
            <person name="Ohm R."/>
            <person name="Pangilinan J."/>
            <person name="Park H.-J."/>
            <person name="Ramirez L."/>
            <person name="Alfaro M."/>
            <person name="Sun H."/>
            <person name="Tritt A."/>
            <person name="Yoshinaga Y."/>
            <person name="Zwiers L.-H."/>
            <person name="Turgeon B."/>
            <person name="Goodwin S."/>
            <person name="Spatafora J."/>
            <person name="Crous P."/>
            <person name="Grigoriev I."/>
        </authorList>
    </citation>
    <scope>NUCLEOTIDE SEQUENCE</scope>
    <source>
        <strain evidence="2">CBS 107.79</strain>
    </source>
</reference>
<evidence type="ECO:0000256" key="1">
    <source>
        <dbReference type="SAM" id="MobiDB-lite"/>
    </source>
</evidence>
<feature type="compositionally biased region" description="Acidic residues" evidence="1">
    <location>
        <begin position="205"/>
        <end position="215"/>
    </location>
</feature>
<gene>
    <name evidence="2" type="ORF">BU23DRAFT_318748</name>
</gene>
<evidence type="ECO:0000313" key="2">
    <source>
        <dbReference type="EMBL" id="KAF1977055.1"/>
    </source>
</evidence>
<dbReference type="AlphaFoldDB" id="A0A6A5VJ80"/>
<sequence>MAVPDCSRQSRPDYGFPCWEVTEILRPGCLWDAAETKLDTFAHIVVKLHHLRALILVFHYTPAPIVHPNKEELGHLTPYEALAFLVHRKLAEASANAGQDAFRVDKICFMFKKQPLDAIPHFGCHIDKLPQTKPGDTGKKPVESAKKPTDSAAVGDTLNYAENTSHDIDEEPSYTEASSNTEAPSDTEADSDVEDYTEQDRWIDDVDDVDNEDLF</sequence>
<evidence type="ECO:0000313" key="3">
    <source>
        <dbReference type="Proteomes" id="UP000800036"/>
    </source>
</evidence>